<keyword evidence="3 7" id="KW-0547">Nucleotide-binding</keyword>
<evidence type="ECO:0000256" key="8">
    <source>
        <dbReference type="RuleBase" id="RU367045"/>
    </source>
</evidence>
<dbReference type="GO" id="GO:0006508">
    <property type="term" value="P:proteolysis"/>
    <property type="evidence" value="ECO:0007669"/>
    <property type="project" value="UniProtKB-KW"/>
</dbReference>
<evidence type="ECO:0000256" key="1">
    <source>
        <dbReference type="ARBA" id="ARBA00006914"/>
    </source>
</evidence>
<evidence type="ECO:0000313" key="12">
    <source>
        <dbReference type="Proteomes" id="UP000192758"/>
    </source>
</evidence>
<dbReference type="GO" id="GO:0005795">
    <property type="term" value="C:Golgi stack"/>
    <property type="evidence" value="ECO:0007669"/>
    <property type="project" value="TreeGrafter"/>
</dbReference>
<evidence type="ECO:0000256" key="7">
    <source>
        <dbReference type="RuleBase" id="RU003651"/>
    </source>
</evidence>
<keyword evidence="10" id="KW-0645">Protease</keyword>
<keyword evidence="8" id="KW-0931">ER-Golgi transport</keyword>
<dbReference type="InterPro" id="IPR029067">
    <property type="entry name" value="CDC48_domain_2-like_sf"/>
</dbReference>
<name>A0A1W0E864_9MICR</name>
<dbReference type="OrthoDB" id="9982946at2759"/>
<sequence length="678" mass="75938">MEFVVEKLQLDRVFTNAIYVNPSHCNLISNGYVLINDTYIFGVLEDSSLSENKVLMSATARTLVVVIVGEKVKITPCQKNIQNIEALKLEVNLLGQGEIKLDAIELAEKLKVIYEATPLNYGQTFVFEHKHKTLKFLVNELTLEKDNSMDVLQGVISESTEIFISSSSNKIQLTNAKVDTALLKPNFSFEKLEIGGLKREFEQMFRRAFVQRLFDPETIKKMGIPHVKGIMLYGPPGTGKTLIARKLGTLLGANPPKVVNGPEILNKYVGQSEENIRNLFAEAEAEYKAKGDHSSLHIIIFDEIDAICKKRGSDASGVGDKVVNQLLSKIDGVNALNNILVIGMTNRLDLIDDALLRPGRFEIHLEISLPDENARFEIFQIHTKQMTGNSFLDENVDFLKMSSLTKNYTGAEIAAIVRAASSYALERNIAQNEEAKGTLAANESKPIKIDMSDMLQGLLEVKPAFGVDENEFNTANKVIYETKQFDFILLKAKDCLHKLRKTVLFRTNSMLLYGPTGTGKTTLAVQAALSSQFPFIKFITPRDLVGLSDFEKVSHIKEKFSDAYKSEEAIIILDEIESLIEYVGIGPRFSNNVLQALKIFIKNESNKTNSKVFVFGTTSLPHVMSECGIVECFNDCYEVKKCNSDDYEQLCIQNENFKKVDFTEEMSIKKLLTLLPEN</sequence>
<keyword evidence="2 8" id="KW-0813">Transport</keyword>
<protein>
    <recommendedName>
        <fullName evidence="8">Vesicular-fusion protein SEC18</fullName>
    </recommendedName>
</protein>
<dbReference type="GO" id="GO:0006891">
    <property type="term" value="P:intra-Golgi vesicle-mediated transport"/>
    <property type="evidence" value="ECO:0007669"/>
    <property type="project" value="TreeGrafter"/>
</dbReference>
<dbReference type="PANTHER" id="PTHR23078:SF3">
    <property type="entry name" value="VESICLE-FUSING ATPASE"/>
    <property type="match status" value="1"/>
</dbReference>
<dbReference type="PROSITE" id="PS00674">
    <property type="entry name" value="AAA"/>
    <property type="match status" value="1"/>
</dbReference>
<evidence type="ECO:0000256" key="2">
    <source>
        <dbReference type="ARBA" id="ARBA00022448"/>
    </source>
</evidence>
<dbReference type="InterPro" id="IPR003960">
    <property type="entry name" value="ATPase_AAA_CS"/>
</dbReference>
<comment type="function">
    <text evidence="6 8">Required for vesicle-mediated transport. Catalyzes the fusion of transport vesicles within the Golgi cisternae. Is also required for transport from the endoplasmic reticulum to the Golgi stack. Seems to function as a fusion protein required for the delivery of cargo proteins to all compartments of the Golgi stack independent of vesicle origin.</text>
</comment>
<comment type="similarity">
    <text evidence="1 7">Belongs to the AAA ATPase family.</text>
</comment>
<evidence type="ECO:0000256" key="6">
    <source>
        <dbReference type="ARBA" id="ARBA00056429"/>
    </source>
</evidence>
<dbReference type="SUPFAM" id="SSF54585">
    <property type="entry name" value="Cdc48 domain 2-like"/>
    <property type="match status" value="1"/>
</dbReference>
<dbReference type="Gene3D" id="3.40.50.300">
    <property type="entry name" value="P-loop containing nucleotide triphosphate hydrolases"/>
    <property type="match status" value="2"/>
</dbReference>
<dbReference type="GO" id="GO:0005524">
    <property type="term" value="F:ATP binding"/>
    <property type="evidence" value="ECO:0007669"/>
    <property type="project" value="UniProtKB-UniRule"/>
</dbReference>
<dbReference type="GO" id="GO:0016887">
    <property type="term" value="F:ATP hydrolysis activity"/>
    <property type="evidence" value="ECO:0007669"/>
    <property type="project" value="InterPro"/>
</dbReference>
<keyword evidence="4 7" id="KW-0067">ATP-binding</keyword>
<dbReference type="InterPro" id="IPR009010">
    <property type="entry name" value="Asp_de-COase-like_dom_sf"/>
</dbReference>
<gene>
    <name evidence="11" type="primary">sec18</name>
    <name evidence="10" type="ORF">EHP00_2561</name>
    <name evidence="11" type="ORF">EHP00_673</name>
</gene>
<evidence type="ECO:0000313" key="10">
    <source>
        <dbReference type="EMBL" id="OQS55431.1"/>
    </source>
</evidence>
<dbReference type="InterPro" id="IPR003959">
    <property type="entry name" value="ATPase_AAA_core"/>
</dbReference>
<comment type="caution">
    <text evidence="10">The sequence shown here is derived from an EMBL/GenBank/DDBJ whole genome shotgun (WGS) entry which is preliminary data.</text>
</comment>
<dbReference type="InterPro" id="IPR039812">
    <property type="entry name" value="Vesicle-fus_ATPase"/>
</dbReference>
<dbReference type="Gene3D" id="1.10.8.60">
    <property type="match status" value="1"/>
</dbReference>
<comment type="subcellular location">
    <subcellularLocation>
        <location evidence="8">Cytoplasm</location>
    </subcellularLocation>
</comment>
<dbReference type="InterPro" id="IPR003593">
    <property type="entry name" value="AAA+_ATPase"/>
</dbReference>
<dbReference type="SMART" id="SM00382">
    <property type="entry name" value="AAA"/>
    <property type="match status" value="2"/>
</dbReference>
<dbReference type="FunFam" id="3.40.50.300:FF:000154">
    <property type="entry name" value="Vesicle-fusing ATPase 1"/>
    <property type="match status" value="1"/>
</dbReference>
<dbReference type="SUPFAM" id="SSF50692">
    <property type="entry name" value="ADC-like"/>
    <property type="match status" value="1"/>
</dbReference>
<dbReference type="Proteomes" id="UP000192758">
    <property type="component" value="Unassembled WGS sequence"/>
</dbReference>
<evidence type="ECO:0000256" key="4">
    <source>
        <dbReference type="ARBA" id="ARBA00022840"/>
    </source>
</evidence>
<accession>A0A1W0E864</accession>
<evidence type="ECO:0000259" key="9">
    <source>
        <dbReference type="SMART" id="SM00382"/>
    </source>
</evidence>
<evidence type="ECO:0000256" key="3">
    <source>
        <dbReference type="ARBA" id="ARBA00022741"/>
    </source>
</evidence>
<reference evidence="10 12" key="1">
    <citation type="journal article" date="2017" name="Environ. Microbiol.">
        <title>Decay of the glycolytic pathway and adaptation to intranuclear parasitism within Enterocytozoonidae microsporidia.</title>
        <authorList>
            <person name="Wiredu Boakye D."/>
            <person name="Jaroenlak P."/>
            <person name="Prachumwat A."/>
            <person name="Williams T.A."/>
            <person name="Bateman K.S."/>
            <person name="Itsathitphaisarn O."/>
            <person name="Sritunyalucksana K."/>
            <person name="Paszkiewicz K.H."/>
            <person name="Moore K.A."/>
            <person name="Stentiford G.D."/>
            <person name="Williams B.A."/>
        </authorList>
    </citation>
    <scope>NUCLEOTIDE SEQUENCE [LARGE SCALE GENOMIC DNA]</scope>
    <source>
        <strain evidence="10 12">TH1</strain>
    </source>
</reference>
<feature type="domain" description="AAA+ ATPase" evidence="9">
    <location>
        <begin position="226"/>
        <end position="371"/>
    </location>
</feature>
<organism evidence="10 12">
    <name type="scientific">Ecytonucleospora hepatopenaei</name>
    <dbReference type="NCBI Taxonomy" id="646526"/>
    <lineage>
        <taxon>Eukaryota</taxon>
        <taxon>Fungi</taxon>
        <taxon>Fungi incertae sedis</taxon>
        <taxon>Microsporidia</taxon>
        <taxon>Enterocytozoonidae</taxon>
        <taxon>Ecytonucleospora</taxon>
    </lineage>
</organism>
<proteinExistence type="inferred from homology"/>
<dbReference type="CDD" id="cd00009">
    <property type="entry name" value="AAA"/>
    <property type="match status" value="1"/>
</dbReference>
<dbReference type="InterPro" id="IPR027417">
    <property type="entry name" value="P-loop_NTPase"/>
</dbReference>
<evidence type="ECO:0000256" key="5">
    <source>
        <dbReference type="ARBA" id="ARBA00022927"/>
    </source>
</evidence>
<dbReference type="AlphaFoldDB" id="A0A1W0E864"/>
<dbReference type="SUPFAM" id="SSF52540">
    <property type="entry name" value="P-loop containing nucleoside triphosphate hydrolases"/>
    <property type="match status" value="2"/>
</dbReference>
<dbReference type="PANTHER" id="PTHR23078">
    <property type="entry name" value="VESICULAR-FUSION PROTEIN NSF"/>
    <property type="match status" value="1"/>
</dbReference>
<dbReference type="GO" id="GO:0035494">
    <property type="term" value="P:SNARE complex disassembly"/>
    <property type="evidence" value="ECO:0007669"/>
    <property type="project" value="InterPro"/>
</dbReference>
<keyword evidence="8" id="KW-0378">Hydrolase</keyword>
<keyword evidence="5 8" id="KW-0653">Protein transport</keyword>
<keyword evidence="8" id="KW-0963">Cytoplasm</keyword>
<feature type="domain" description="AAA+ ATPase" evidence="9">
    <location>
        <begin position="506"/>
        <end position="635"/>
    </location>
</feature>
<keyword evidence="10" id="KW-0482">Metalloprotease</keyword>
<dbReference type="Gene3D" id="3.10.330.10">
    <property type="match status" value="1"/>
</dbReference>
<dbReference type="EMBL" id="MNPJ01000009">
    <property type="protein sequence ID" value="OQS55431.1"/>
    <property type="molecule type" value="Genomic_DNA"/>
</dbReference>
<dbReference type="VEuPathDB" id="MicrosporidiaDB:EHP00_2561"/>
<dbReference type="FunFam" id="1.10.8.60:FF:000127">
    <property type="entry name" value="Vesicular-fusion protein SEC18"/>
    <property type="match status" value="1"/>
</dbReference>
<dbReference type="GO" id="GO:0008237">
    <property type="term" value="F:metallopeptidase activity"/>
    <property type="evidence" value="ECO:0007669"/>
    <property type="project" value="UniProtKB-KW"/>
</dbReference>
<dbReference type="InterPro" id="IPR041569">
    <property type="entry name" value="AAA_lid_3"/>
</dbReference>
<dbReference type="GO" id="GO:0043001">
    <property type="term" value="P:Golgi to plasma membrane protein transport"/>
    <property type="evidence" value="ECO:0007669"/>
    <property type="project" value="TreeGrafter"/>
</dbReference>
<dbReference type="VEuPathDB" id="MicrosporidiaDB:EHP00_673"/>
<dbReference type="Gene3D" id="2.40.40.20">
    <property type="match status" value="1"/>
</dbReference>
<dbReference type="STRING" id="646526.A0A1W0E864"/>
<keyword evidence="12" id="KW-1185">Reference proteome</keyword>
<evidence type="ECO:0000313" key="11">
    <source>
        <dbReference type="EMBL" id="OQS55588.1"/>
    </source>
</evidence>
<dbReference type="EMBL" id="MNPJ01000007">
    <property type="protein sequence ID" value="OQS55588.1"/>
    <property type="molecule type" value="Genomic_DNA"/>
</dbReference>
<dbReference type="Pfam" id="PF00004">
    <property type="entry name" value="AAA"/>
    <property type="match status" value="2"/>
</dbReference>
<dbReference type="Pfam" id="PF17862">
    <property type="entry name" value="AAA_lid_3"/>
    <property type="match status" value="1"/>
</dbReference>
<dbReference type="FunFam" id="3.40.50.300:FF:000166">
    <property type="entry name" value="vesicle-fusing ATPase isoform X1"/>
    <property type="match status" value="1"/>
</dbReference>